<dbReference type="InterPro" id="IPR020845">
    <property type="entry name" value="AMP-binding_CS"/>
</dbReference>
<evidence type="ECO:0000259" key="3">
    <source>
        <dbReference type="Pfam" id="PF00501"/>
    </source>
</evidence>
<dbReference type="CDD" id="cd05958">
    <property type="entry name" value="ABCL"/>
    <property type="match status" value="1"/>
</dbReference>
<dbReference type="GO" id="GO:0016874">
    <property type="term" value="F:ligase activity"/>
    <property type="evidence" value="ECO:0007669"/>
    <property type="project" value="UniProtKB-KW"/>
</dbReference>
<evidence type="ECO:0000256" key="2">
    <source>
        <dbReference type="SAM" id="Phobius"/>
    </source>
</evidence>
<dbReference type="InterPro" id="IPR042099">
    <property type="entry name" value="ANL_N_sf"/>
</dbReference>
<dbReference type="Pfam" id="PF13193">
    <property type="entry name" value="AMP-binding_C"/>
    <property type="match status" value="1"/>
</dbReference>
<dbReference type="InterPro" id="IPR000873">
    <property type="entry name" value="AMP-dep_synth/lig_dom"/>
</dbReference>
<dbReference type="NCBIfam" id="TIGR02262">
    <property type="entry name" value="benz_CoA_lig"/>
    <property type="match status" value="1"/>
</dbReference>
<organism evidence="5 6">
    <name type="scientific">Belnapia arida</name>
    <dbReference type="NCBI Taxonomy" id="2804533"/>
    <lineage>
        <taxon>Bacteria</taxon>
        <taxon>Pseudomonadati</taxon>
        <taxon>Pseudomonadota</taxon>
        <taxon>Alphaproteobacteria</taxon>
        <taxon>Acetobacterales</taxon>
        <taxon>Roseomonadaceae</taxon>
        <taxon>Belnapia</taxon>
    </lineage>
</organism>
<dbReference type="SUPFAM" id="SSF56801">
    <property type="entry name" value="Acetyl-CoA synthetase-like"/>
    <property type="match status" value="1"/>
</dbReference>
<sequence>METVSAHADGFARERLPPREMWPEFRFTLPQLRYPARVNCAGVLLDGNLARRADHPALVTPTETLTYAQLAERVNRIANVLVHRTGLVPGNRVLLRGANTAWMVAAYFAVLKAGGIVVATMPLLRAKELGQMLRKACISHALCDARLGEALAGAEAPDLRHVLHWGDGELEGLCARESPEFAACDTAADDICLIGFTSGTTGEPKGTLHFHRDMLAICDAYGREVLRPEASDVFIGSPPLAFTFGLGGLVLFPFSVGATAVLLERASPDDLLPAIARHRATVCFTAPTAYRAMAAKAGEHDLSSLRKCVSAGEVLPKPIFEAWRAVTGLKLMDGIGATEMLHIFIAAREEEIRPGATGLPVPGYEAKVVDADGEEVPRGVAGRLAVRGPTGCRYLDDPRQARYVERGWNITGDTYVQDEDGYFWYQARSDDMIVSAGYNIAGPEVEAALLTHPLVRECGVVGVPDDERGMVVKAFVVLAAGAIADAATERALQEHVKAEIAPYKYPRRLEFVASLPRTETGKLQRFALRRGGIA</sequence>
<keyword evidence="2" id="KW-0472">Membrane</keyword>
<keyword evidence="2" id="KW-0812">Transmembrane</keyword>
<comment type="caution">
    <text evidence="5">The sequence shown here is derived from an EMBL/GenBank/DDBJ whole genome shotgun (WGS) entry which is preliminary data.</text>
</comment>
<dbReference type="InterPro" id="IPR025110">
    <property type="entry name" value="AMP-bd_C"/>
</dbReference>
<proteinExistence type="predicted"/>
<keyword evidence="1 5" id="KW-0436">Ligase</keyword>
<dbReference type="Gene3D" id="3.30.300.30">
    <property type="match status" value="1"/>
</dbReference>
<dbReference type="InterPro" id="IPR045851">
    <property type="entry name" value="AMP-bd_C_sf"/>
</dbReference>
<gene>
    <name evidence="5" type="ORF">JMJ56_01990</name>
</gene>
<protein>
    <submittedName>
        <fullName evidence="5">Benzoate-CoA ligase family protein</fullName>
    </submittedName>
</protein>
<keyword evidence="2" id="KW-1133">Transmembrane helix</keyword>
<evidence type="ECO:0000259" key="4">
    <source>
        <dbReference type="Pfam" id="PF13193"/>
    </source>
</evidence>
<dbReference type="Pfam" id="PF00501">
    <property type="entry name" value="AMP-binding"/>
    <property type="match status" value="1"/>
</dbReference>
<accession>A0ABS1TWE6</accession>
<feature type="transmembrane region" description="Helical" evidence="2">
    <location>
        <begin position="101"/>
        <end position="124"/>
    </location>
</feature>
<dbReference type="PANTHER" id="PTHR43352:SF1">
    <property type="entry name" value="ANTHRANILATE--COA LIGASE"/>
    <property type="match status" value="1"/>
</dbReference>
<keyword evidence="6" id="KW-1185">Reference proteome</keyword>
<name>A0ABS1TWE6_9PROT</name>
<feature type="domain" description="AMP-dependent synthetase/ligase" evidence="3">
    <location>
        <begin position="48"/>
        <end position="390"/>
    </location>
</feature>
<dbReference type="PANTHER" id="PTHR43352">
    <property type="entry name" value="ACETYL-COA SYNTHETASE"/>
    <property type="match status" value="1"/>
</dbReference>
<dbReference type="Gene3D" id="3.40.50.12780">
    <property type="entry name" value="N-terminal domain of ligase-like"/>
    <property type="match status" value="1"/>
</dbReference>
<evidence type="ECO:0000313" key="6">
    <source>
        <dbReference type="Proteomes" id="UP000660885"/>
    </source>
</evidence>
<dbReference type="Proteomes" id="UP000660885">
    <property type="component" value="Unassembled WGS sequence"/>
</dbReference>
<dbReference type="InterPro" id="IPR011957">
    <property type="entry name" value="Benz_CoA_lig"/>
</dbReference>
<evidence type="ECO:0000313" key="5">
    <source>
        <dbReference type="EMBL" id="MBL6076758.1"/>
    </source>
</evidence>
<reference evidence="5 6" key="1">
    <citation type="submission" date="2021-01" db="EMBL/GenBank/DDBJ databases">
        <title>Belnapia mucosa sp. nov. and Belnapia arida sp. nov., isolated from the Tabernas Desert (Almeria, Spain).</title>
        <authorList>
            <person name="Molina-Menor E."/>
            <person name="Vidal-Verdu A."/>
            <person name="Calonge A."/>
            <person name="Satari L."/>
            <person name="Pereto J."/>
            <person name="Porcar M."/>
        </authorList>
    </citation>
    <scope>NUCLEOTIDE SEQUENCE [LARGE SCALE GENOMIC DNA]</scope>
    <source>
        <strain evidence="5 6">T18</strain>
    </source>
</reference>
<dbReference type="EMBL" id="JAETWB010000001">
    <property type="protein sequence ID" value="MBL6076758.1"/>
    <property type="molecule type" value="Genomic_DNA"/>
</dbReference>
<evidence type="ECO:0000256" key="1">
    <source>
        <dbReference type="ARBA" id="ARBA00022598"/>
    </source>
</evidence>
<dbReference type="PROSITE" id="PS00455">
    <property type="entry name" value="AMP_BINDING"/>
    <property type="match status" value="1"/>
</dbReference>
<feature type="domain" description="AMP-binding enzyme C-terminal" evidence="4">
    <location>
        <begin position="444"/>
        <end position="522"/>
    </location>
</feature>